<dbReference type="Gene3D" id="1.10.1200.10">
    <property type="entry name" value="ACP-like"/>
    <property type="match status" value="1"/>
</dbReference>
<accession>A0A387H906</accession>
<dbReference type="SUPFAM" id="SSF47336">
    <property type="entry name" value="ACP-like"/>
    <property type="match status" value="1"/>
</dbReference>
<feature type="domain" description="Carrier" evidence="3">
    <location>
        <begin position="7"/>
        <end position="82"/>
    </location>
</feature>
<dbReference type="PROSITE" id="PS00012">
    <property type="entry name" value="PHOSPHOPANTETHEINE"/>
    <property type="match status" value="1"/>
</dbReference>
<dbReference type="Proteomes" id="UP000271554">
    <property type="component" value="Chromosome"/>
</dbReference>
<dbReference type="KEGG" id="shun:DWB77_00771"/>
<sequence length="97" mass="10324">MTTSEVAFTEESLKTIVVEEFEISATQLTEDATLEELGLDSLGLLELLVAIEAQTHKEISSLDLPISPNTPYHEAARIVTRAVAEAPVVGSGDLVTG</sequence>
<keyword evidence="2" id="KW-0597">Phosphoprotein</keyword>
<proteinExistence type="predicted"/>
<dbReference type="RefSeq" id="WP_162952407.1">
    <property type="nucleotide sequence ID" value="NZ_CP032698.1"/>
</dbReference>
<keyword evidence="5" id="KW-1185">Reference proteome</keyword>
<dbReference type="EMBL" id="CP032698">
    <property type="protein sequence ID" value="AYG78663.1"/>
    <property type="molecule type" value="Genomic_DNA"/>
</dbReference>
<evidence type="ECO:0000313" key="5">
    <source>
        <dbReference type="Proteomes" id="UP000271554"/>
    </source>
</evidence>
<reference evidence="4 5" key="1">
    <citation type="submission" date="2018-10" db="EMBL/GenBank/DDBJ databases">
        <title>Relationship between Morphology and Antimicrobial Activity in Streptomyces.</title>
        <authorList>
            <person name="Kang H.J."/>
            <person name="Kim S.B."/>
        </authorList>
    </citation>
    <scope>NUCLEOTIDE SEQUENCE [LARGE SCALE GENOMIC DNA]</scope>
    <source>
        <strain evidence="4 5">BH38</strain>
    </source>
</reference>
<evidence type="ECO:0000259" key="3">
    <source>
        <dbReference type="PROSITE" id="PS50075"/>
    </source>
</evidence>
<keyword evidence="1" id="KW-0596">Phosphopantetheine</keyword>
<dbReference type="InterPro" id="IPR006162">
    <property type="entry name" value="Ppantetheine_attach_site"/>
</dbReference>
<dbReference type="PROSITE" id="PS50075">
    <property type="entry name" value="CARRIER"/>
    <property type="match status" value="1"/>
</dbReference>
<gene>
    <name evidence="4" type="primary">acpP_1</name>
    <name evidence="4" type="ORF">DWB77_00771</name>
</gene>
<dbReference type="Pfam" id="PF00550">
    <property type="entry name" value="PP-binding"/>
    <property type="match status" value="1"/>
</dbReference>
<dbReference type="InterPro" id="IPR036736">
    <property type="entry name" value="ACP-like_sf"/>
</dbReference>
<evidence type="ECO:0000256" key="2">
    <source>
        <dbReference type="ARBA" id="ARBA00022553"/>
    </source>
</evidence>
<name>A0A387H906_9ACTN</name>
<dbReference type="AlphaFoldDB" id="A0A387H906"/>
<protein>
    <submittedName>
        <fullName evidence="4">Acyl carrier protein</fullName>
    </submittedName>
</protein>
<dbReference type="InterPro" id="IPR009081">
    <property type="entry name" value="PP-bd_ACP"/>
</dbReference>
<organism evidence="4 5">
    <name type="scientific">Streptomyces hundungensis</name>
    <dbReference type="NCBI Taxonomy" id="1077946"/>
    <lineage>
        <taxon>Bacteria</taxon>
        <taxon>Bacillati</taxon>
        <taxon>Actinomycetota</taxon>
        <taxon>Actinomycetes</taxon>
        <taxon>Kitasatosporales</taxon>
        <taxon>Streptomycetaceae</taxon>
        <taxon>Streptomyces</taxon>
    </lineage>
</organism>
<evidence type="ECO:0000313" key="4">
    <source>
        <dbReference type="EMBL" id="AYG78663.1"/>
    </source>
</evidence>
<evidence type="ECO:0000256" key="1">
    <source>
        <dbReference type="ARBA" id="ARBA00022450"/>
    </source>
</evidence>